<feature type="transmembrane region" description="Helical" evidence="1">
    <location>
        <begin position="365"/>
        <end position="389"/>
    </location>
</feature>
<proteinExistence type="predicted"/>
<feature type="transmembrane region" description="Helical" evidence="1">
    <location>
        <begin position="95"/>
        <end position="117"/>
    </location>
</feature>
<keyword evidence="1" id="KW-0812">Transmembrane</keyword>
<feature type="transmembrane region" description="Helical" evidence="1">
    <location>
        <begin position="45"/>
        <end position="64"/>
    </location>
</feature>
<reference evidence="2 3" key="1">
    <citation type="submission" date="2019-08" db="EMBL/GenBank/DDBJ databases">
        <title>Genomes of Antarctic Bizionia species.</title>
        <authorList>
            <person name="Bowman J.P."/>
        </authorList>
    </citation>
    <scope>NUCLEOTIDE SEQUENCE [LARGE SCALE GENOMIC DNA]</scope>
    <source>
        <strain evidence="2 3">HFD</strain>
    </source>
</reference>
<evidence type="ECO:0000313" key="3">
    <source>
        <dbReference type="Proteomes" id="UP000323324"/>
    </source>
</evidence>
<organism evidence="2 3">
    <name type="scientific">Bizionia saleffrena</name>
    <dbReference type="NCBI Taxonomy" id="291189"/>
    <lineage>
        <taxon>Bacteria</taxon>
        <taxon>Pseudomonadati</taxon>
        <taxon>Bacteroidota</taxon>
        <taxon>Flavobacteriia</taxon>
        <taxon>Flavobacteriales</taxon>
        <taxon>Flavobacteriaceae</taxon>
        <taxon>Bizionia</taxon>
    </lineage>
</organism>
<keyword evidence="3" id="KW-1185">Reference proteome</keyword>
<evidence type="ECO:0000313" key="2">
    <source>
        <dbReference type="EMBL" id="TYB70517.1"/>
    </source>
</evidence>
<feature type="transmembrane region" description="Helical" evidence="1">
    <location>
        <begin position="71"/>
        <end position="89"/>
    </location>
</feature>
<accession>A0A8H2QID2</accession>
<name>A0A8H2QID2_9FLAO</name>
<feature type="transmembrane region" description="Helical" evidence="1">
    <location>
        <begin position="225"/>
        <end position="245"/>
    </location>
</feature>
<feature type="transmembrane region" description="Helical" evidence="1">
    <location>
        <begin position="164"/>
        <end position="188"/>
    </location>
</feature>
<keyword evidence="1" id="KW-1133">Transmembrane helix</keyword>
<sequence>MLKHRVTTCLVNFFIAAIMGLLLRYAFISGSIINYKYLMHAHSHVAMLGWVYLMLFTFYVHYFVPEKSQRYSSLFWTTQAAVIGMMLSFPLQGYAAVSISFSTLHIFCSYVFVYRIWKDMYINNPIIKTLVRASLIFMLVSTIGVWCLGPAVGLLGQASAFYQIAIQFFLHFQFNGWFLIAVIAILFHKLKIKPSKDTHLFLRFLIFSTVVTFALPIQWFANHPLLYWFNGLGILLQLIALYYFIQIVKSPLKVKISQPSNSLNILYRFSLMCLLIKIVLQTLSIIPAFSSTVYEHHNFVIGFIHLTMLGVVSGFLFAFLFQSKIISINVLSKLGVSLFLLGIISTELILFSQGALWYLEQGMLPHYFSILFIASILLPLGILILLISYKTQHYYGTKTIKTTRRFKTVKP</sequence>
<keyword evidence="1" id="KW-0472">Membrane</keyword>
<gene>
    <name evidence="2" type="ORF">ES676_13380</name>
</gene>
<feature type="transmembrane region" description="Helical" evidence="1">
    <location>
        <begin position="265"/>
        <end position="287"/>
    </location>
</feature>
<feature type="transmembrane region" description="Helical" evidence="1">
    <location>
        <begin position="299"/>
        <end position="322"/>
    </location>
</feature>
<feature type="transmembrane region" description="Helical" evidence="1">
    <location>
        <begin position="12"/>
        <end position="33"/>
    </location>
</feature>
<comment type="caution">
    <text evidence="2">The sequence shown here is derived from an EMBL/GenBank/DDBJ whole genome shotgun (WGS) entry which is preliminary data.</text>
</comment>
<dbReference type="Proteomes" id="UP000323324">
    <property type="component" value="Unassembled WGS sequence"/>
</dbReference>
<dbReference type="RefSeq" id="WP_148370830.1">
    <property type="nucleotide sequence ID" value="NZ_VSKM01000017.1"/>
</dbReference>
<dbReference type="EMBL" id="VSKM01000017">
    <property type="protein sequence ID" value="TYB70517.1"/>
    <property type="molecule type" value="Genomic_DNA"/>
</dbReference>
<feature type="transmembrane region" description="Helical" evidence="1">
    <location>
        <begin position="200"/>
        <end position="219"/>
    </location>
</feature>
<feature type="transmembrane region" description="Helical" evidence="1">
    <location>
        <begin position="334"/>
        <end position="359"/>
    </location>
</feature>
<protein>
    <submittedName>
        <fullName evidence="2">Uncharacterized protein</fullName>
    </submittedName>
</protein>
<feature type="transmembrane region" description="Helical" evidence="1">
    <location>
        <begin position="129"/>
        <end position="152"/>
    </location>
</feature>
<dbReference type="AlphaFoldDB" id="A0A8H2QID2"/>
<evidence type="ECO:0000256" key="1">
    <source>
        <dbReference type="SAM" id="Phobius"/>
    </source>
</evidence>